<organism evidence="1 2">
    <name type="scientific">Austropuccinia psidii MF-1</name>
    <dbReference type="NCBI Taxonomy" id="1389203"/>
    <lineage>
        <taxon>Eukaryota</taxon>
        <taxon>Fungi</taxon>
        <taxon>Dikarya</taxon>
        <taxon>Basidiomycota</taxon>
        <taxon>Pucciniomycotina</taxon>
        <taxon>Pucciniomycetes</taxon>
        <taxon>Pucciniales</taxon>
        <taxon>Sphaerophragmiaceae</taxon>
        <taxon>Austropuccinia</taxon>
    </lineage>
</organism>
<dbReference type="EMBL" id="AVOT02009383">
    <property type="protein sequence ID" value="MBW0487974.1"/>
    <property type="molecule type" value="Genomic_DNA"/>
</dbReference>
<accession>A0A9Q3H2V0</accession>
<evidence type="ECO:0000313" key="2">
    <source>
        <dbReference type="Proteomes" id="UP000765509"/>
    </source>
</evidence>
<dbReference type="AlphaFoldDB" id="A0A9Q3H2V0"/>
<gene>
    <name evidence="1" type="ORF">O181_027689</name>
</gene>
<dbReference type="Proteomes" id="UP000765509">
    <property type="component" value="Unassembled WGS sequence"/>
</dbReference>
<dbReference type="OrthoDB" id="2506710at2759"/>
<reference evidence="1" key="1">
    <citation type="submission" date="2021-03" db="EMBL/GenBank/DDBJ databases">
        <title>Draft genome sequence of rust myrtle Austropuccinia psidii MF-1, a brazilian biotype.</title>
        <authorList>
            <person name="Quecine M.C."/>
            <person name="Pachon D.M.R."/>
            <person name="Bonatelli M.L."/>
            <person name="Correr F.H."/>
            <person name="Franceschini L.M."/>
            <person name="Leite T.F."/>
            <person name="Margarido G.R.A."/>
            <person name="Almeida C.A."/>
            <person name="Ferrarezi J.A."/>
            <person name="Labate C.A."/>
        </authorList>
    </citation>
    <scope>NUCLEOTIDE SEQUENCE</scope>
    <source>
        <strain evidence="1">MF-1</strain>
    </source>
</reference>
<keyword evidence="2" id="KW-1185">Reference proteome</keyword>
<sequence>MRQYHGKNSYPWWKEQIISKWENDSWGFRMENSFEEAIFNIERDRPMSRFLKKKERLTSLNPDISETKENKRILRKCGGDLENAIRRICIQTYSTEEYISAMETSLPEQKLVEIGINQQ</sequence>
<evidence type="ECO:0000313" key="1">
    <source>
        <dbReference type="EMBL" id="MBW0487974.1"/>
    </source>
</evidence>
<proteinExistence type="predicted"/>
<protein>
    <submittedName>
        <fullName evidence="1">Uncharacterized protein</fullName>
    </submittedName>
</protein>
<comment type="caution">
    <text evidence="1">The sequence shown here is derived from an EMBL/GenBank/DDBJ whole genome shotgun (WGS) entry which is preliminary data.</text>
</comment>
<name>A0A9Q3H2V0_9BASI</name>